<dbReference type="PANTHER" id="PTHR43738:SF2">
    <property type="entry name" value="ABC TRANSPORTER PERMEASE"/>
    <property type="match status" value="1"/>
</dbReference>
<keyword evidence="2" id="KW-1003">Cell membrane</keyword>
<evidence type="ECO:0000256" key="6">
    <source>
        <dbReference type="SAM" id="Phobius"/>
    </source>
</evidence>
<sequence length="415" mass="45196">MFLRLSWKSLLSRKGSVLLTLMALTVSILVLLGVEHIRHQSKQSFSQTVSGVDLIAGARTSSVNLLLYSVFRMGNATNNIDWSTYQEIQAMPNIAWTIPISLGDSHKGYRVMGTSKDYFTHFRYGQQQTLRFAQGREFDGLFDVVLGADVARKLGYQLRESLILSHGIVSTGFSDHDDKPFTVVGVLAPTGTPVDQALYVSLEGIEAIHINWQQGIKLPTKPGADEHIDPAMLVPKNITAMMVGLKSKMATFQVQRAINDYRAEPLTAILPGVALSELWQMMAVMEDTLRLISALILVASLLGLSAMMLASIRERQREIQVMRLIGASPWFLFRLIQAEALIIVLLAASIAGALLSGLLLATGSLISAEFGLHISANFLSSSNIVMLTSVIGATVVVSTIPAISAYRRGLRAAGN</sequence>
<feature type="domain" description="MacB-like periplasmic core" evidence="8">
    <location>
        <begin position="18"/>
        <end position="259"/>
    </location>
</feature>
<evidence type="ECO:0000256" key="4">
    <source>
        <dbReference type="ARBA" id="ARBA00022989"/>
    </source>
</evidence>
<keyword evidence="3 6" id="KW-0812">Transmembrane</keyword>
<evidence type="ECO:0000313" key="9">
    <source>
        <dbReference type="EMBL" id="MFD2097645.1"/>
    </source>
</evidence>
<name>A0ABW4XS26_9GAMM</name>
<comment type="caution">
    <text evidence="9">The sequence shown here is derived from an EMBL/GenBank/DDBJ whole genome shotgun (WGS) entry which is preliminary data.</text>
</comment>
<evidence type="ECO:0000256" key="5">
    <source>
        <dbReference type="ARBA" id="ARBA00023136"/>
    </source>
</evidence>
<keyword evidence="4 6" id="KW-1133">Transmembrane helix</keyword>
<dbReference type="Pfam" id="PF12704">
    <property type="entry name" value="MacB_PCD"/>
    <property type="match status" value="1"/>
</dbReference>
<gene>
    <name evidence="9" type="ORF">ACFSJ3_16765</name>
</gene>
<organism evidence="9 10">
    <name type="scientific">Corallincola platygyrae</name>
    <dbReference type="NCBI Taxonomy" id="1193278"/>
    <lineage>
        <taxon>Bacteria</taxon>
        <taxon>Pseudomonadati</taxon>
        <taxon>Pseudomonadota</taxon>
        <taxon>Gammaproteobacteria</taxon>
        <taxon>Alteromonadales</taxon>
        <taxon>Psychromonadaceae</taxon>
        <taxon>Corallincola</taxon>
    </lineage>
</organism>
<evidence type="ECO:0000256" key="3">
    <source>
        <dbReference type="ARBA" id="ARBA00022692"/>
    </source>
</evidence>
<evidence type="ECO:0000256" key="2">
    <source>
        <dbReference type="ARBA" id="ARBA00022475"/>
    </source>
</evidence>
<reference evidence="10" key="1">
    <citation type="journal article" date="2019" name="Int. J. Syst. Evol. Microbiol.">
        <title>The Global Catalogue of Microorganisms (GCM) 10K type strain sequencing project: providing services to taxonomists for standard genome sequencing and annotation.</title>
        <authorList>
            <consortium name="The Broad Institute Genomics Platform"/>
            <consortium name="The Broad Institute Genome Sequencing Center for Infectious Disease"/>
            <person name="Wu L."/>
            <person name="Ma J."/>
        </authorList>
    </citation>
    <scope>NUCLEOTIDE SEQUENCE [LARGE SCALE GENOMIC DNA]</scope>
    <source>
        <strain evidence="10">CGMCC 1.10992</strain>
    </source>
</reference>
<feature type="transmembrane region" description="Helical" evidence="6">
    <location>
        <begin position="384"/>
        <end position="406"/>
    </location>
</feature>
<accession>A0ABW4XS26</accession>
<dbReference type="InterPro" id="IPR051125">
    <property type="entry name" value="ABC-4/HrtB_transporter"/>
</dbReference>
<feature type="transmembrane region" description="Helical" evidence="6">
    <location>
        <begin position="331"/>
        <end position="364"/>
    </location>
</feature>
<dbReference type="RefSeq" id="WP_345341780.1">
    <property type="nucleotide sequence ID" value="NZ_BAABLI010000031.1"/>
</dbReference>
<dbReference type="EMBL" id="JBHUHT010000027">
    <property type="protein sequence ID" value="MFD2097645.1"/>
    <property type="molecule type" value="Genomic_DNA"/>
</dbReference>
<feature type="domain" description="ABC3 transporter permease C-terminal" evidence="7">
    <location>
        <begin position="291"/>
        <end position="407"/>
    </location>
</feature>
<dbReference type="InterPro" id="IPR003838">
    <property type="entry name" value="ABC3_permease_C"/>
</dbReference>
<protein>
    <submittedName>
        <fullName evidence="9">ABC transporter permease</fullName>
    </submittedName>
</protein>
<evidence type="ECO:0000259" key="7">
    <source>
        <dbReference type="Pfam" id="PF02687"/>
    </source>
</evidence>
<evidence type="ECO:0000256" key="1">
    <source>
        <dbReference type="ARBA" id="ARBA00004651"/>
    </source>
</evidence>
<evidence type="ECO:0000259" key="8">
    <source>
        <dbReference type="Pfam" id="PF12704"/>
    </source>
</evidence>
<dbReference type="PANTHER" id="PTHR43738">
    <property type="entry name" value="ABC TRANSPORTER, MEMBRANE PROTEIN"/>
    <property type="match status" value="1"/>
</dbReference>
<dbReference type="Pfam" id="PF02687">
    <property type="entry name" value="FtsX"/>
    <property type="match status" value="1"/>
</dbReference>
<keyword evidence="5 6" id="KW-0472">Membrane</keyword>
<evidence type="ECO:0000313" key="10">
    <source>
        <dbReference type="Proteomes" id="UP001597380"/>
    </source>
</evidence>
<feature type="transmembrane region" description="Helical" evidence="6">
    <location>
        <begin position="291"/>
        <end position="310"/>
    </location>
</feature>
<proteinExistence type="predicted"/>
<keyword evidence="10" id="KW-1185">Reference proteome</keyword>
<dbReference type="InterPro" id="IPR025857">
    <property type="entry name" value="MacB_PCD"/>
</dbReference>
<comment type="subcellular location">
    <subcellularLocation>
        <location evidence="1">Cell membrane</location>
        <topology evidence="1">Multi-pass membrane protein</topology>
    </subcellularLocation>
</comment>
<dbReference type="Proteomes" id="UP001597380">
    <property type="component" value="Unassembled WGS sequence"/>
</dbReference>